<dbReference type="InterPro" id="IPR045116">
    <property type="entry name" value="Clp1/Grc3"/>
</dbReference>
<dbReference type="GO" id="GO:0006397">
    <property type="term" value="P:mRNA processing"/>
    <property type="evidence" value="ECO:0007669"/>
    <property type="project" value="UniProtKB-KW"/>
</dbReference>
<dbReference type="Pfam" id="PF16573">
    <property type="entry name" value="CLP1_N"/>
    <property type="match status" value="1"/>
</dbReference>
<comment type="subcellular location">
    <subcellularLocation>
        <location evidence="1">Nucleus</location>
    </subcellularLocation>
</comment>
<dbReference type="GO" id="GO:0051734">
    <property type="term" value="F:ATP-dependent polynucleotide 5'-hydroxyl-kinase activity"/>
    <property type="evidence" value="ECO:0007669"/>
    <property type="project" value="UniProtKB-EC"/>
</dbReference>
<proteinExistence type="predicted"/>
<dbReference type="EMBL" id="KN668238">
    <property type="protein sequence ID" value="KHN05632.1"/>
    <property type="molecule type" value="Genomic_DNA"/>
</dbReference>
<protein>
    <submittedName>
        <fullName evidence="7">Protein clpf-1</fullName>
        <ecNumber evidence="7">2.7.1.78</ecNumber>
    </submittedName>
</protein>
<dbReference type="InterPro" id="IPR032324">
    <property type="entry name" value="Clp1_N"/>
</dbReference>
<dbReference type="FunFam" id="2.60.120.1030:FF:000001">
    <property type="entry name" value="Protein CLP1 homolog 5"/>
    <property type="match status" value="1"/>
</dbReference>
<sequence length="120" mass="13357">MAYNGASPIGGSGLALTIKQVKLERESKLRIEVGNDAPLHLRLLNGTAENFGTELPPEIWLNFPPRLKFVVFTLYGATIEMDGATETDYTADEIFFCSNNVELYKVLLKDLAVMIDMQEC</sequence>
<accession>A0A0B2PDB2</accession>
<keyword evidence="4" id="KW-0067">ATP-binding</keyword>
<dbReference type="GO" id="GO:0005524">
    <property type="term" value="F:ATP binding"/>
    <property type="evidence" value="ECO:0007669"/>
    <property type="project" value="UniProtKB-KW"/>
</dbReference>
<keyword evidence="3" id="KW-0547">Nucleotide-binding</keyword>
<dbReference type="InterPro" id="IPR038239">
    <property type="entry name" value="Clp1_N_sf"/>
</dbReference>
<evidence type="ECO:0000256" key="4">
    <source>
        <dbReference type="ARBA" id="ARBA00022840"/>
    </source>
</evidence>
<gene>
    <name evidence="7" type="ORF">glysoja_046158</name>
</gene>
<keyword evidence="5" id="KW-0539">Nucleus</keyword>
<feature type="domain" description="Clp1 N-terminal" evidence="6">
    <location>
        <begin position="22"/>
        <end position="93"/>
    </location>
</feature>
<keyword evidence="7" id="KW-0808">Transferase</keyword>
<organism evidence="7">
    <name type="scientific">Glycine soja</name>
    <name type="common">Wild soybean</name>
    <dbReference type="NCBI Taxonomy" id="3848"/>
    <lineage>
        <taxon>Eukaryota</taxon>
        <taxon>Viridiplantae</taxon>
        <taxon>Streptophyta</taxon>
        <taxon>Embryophyta</taxon>
        <taxon>Tracheophyta</taxon>
        <taxon>Spermatophyta</taxon>
        <taxon>Magnoliopsida</taxon>
        <taxon>eudicotyledons</taxon>
        <taxon>Gunneridae</taxon>
        <taxon>Pentapetalae</taxon>
        <taxon>rosids</taxon>
        <taxon>fabids</taxon>
        <taxon>Fabales</taxon>
        <taxon>Fabaceae</taxon>
        <taxon>Papilionoideae</taxon>
        <taxon>50 kb inversion clade</taxon>
        <taxon>NPAAA clade</taxon>
        <taxon>indigoferoid/millettioid clade</taxon>
        <taxon>Phaseoleae</taxon>
        <taxon>Glycine</taxon>
        <taxon>Glycine subgen. Soja</taxon>
    </lineage>
</organism>
<dbReference type="GO" id="GO:0005634">
    <property type="term" value="C:nucleus"/>
    <property type="evidence" value="ECO:0007669"/>
    <property type="project" value="UniProtKB-SubCell"/>
</dbReference>
<evidence type="ECO:0000256" key="3">
    <source>
        <dbReference type="ARBA" id="ARBA00022741"/>
    </source>
</evidence>
<reference evidence="7" key="1">
    <citation type="submission" date="2014-07" db="EMBL/GenBank/DDBJ databases">
        <title>Identification of a novel salt tolerance gene in wild soybean by whole-genome sequencing.</title>
        <authorList>
            <person name="Lam H.-M."/>
            <person name="Qi X."/>
            <person name="Li M.-W."/>
            <person name="Liu X."/>
            <person name="Xie M."/>
            <person name="Ni M."/>
            <person name="Xu X."/>
        </authorList>
    </citation>
    <scope>NUCLEOTIDE SEQUENCE [LARGE SCALE GENOMIC DNA]</scope>
    <source>
        <tissue evidence="7">Root</tissue>
    </source>
</reference>
<dbReference type="Proteomes" id="UP000053555">
    <property type="component" value="Unassembled WGS sequence"/>
</dbReference>
<dbReference type="EC" id="2.7.1.78" evidence="7"/>
<evidence type="ECO:0000313" key="7">
    <source>
        <dbReference type="EMBL" id="KHN05632.1"/>
    </source>
</evidence>
<keyword evidence="2" id="KW-0507">mRNA processing</keyword>
<evidence type="ECO:0000259" key="6">
    <source>
        <dbReference type="Pfam" id="PF16573"/>
    </source>
</evidence>
<dbReference type="Gene3D" id="2.60.120.1030">
    <property type="entry name" value="Clp1, DNA binding domain"/>
    <property type="match status" value="1"/>
</dbReference>
<dbReference type="AlphaFoldDB" id="A0A0B2PDB2"/>
<evidence type="ECO:0000256" key="2">
    <source>
        <dbReference type="ARBA" id="ARBA00022664"/>
    </source>
</evidence>
<dbReference type="PANTHER" id="PTHR12755:SF6">
    <property type="entry name" value="POLYRIBONUCLEOTIDE 5'-HYDROXYL-KINASE CLP1"/>
    <property type="match status" value="1"/>
</dbReference>
<evidence type="ECO:0000256" key="5">
    <source>
        <dbReference type="ARBA" id="ARBA00023242"/>
    </source>
</evidence>
<dbReference type="GO" id="GO:0006388">
    <property type="term" value="P:tRNA splicing, via endonucleolytic cleavage and ligation"/>
    <property type="evidence" value="ECO:0007669"/>
    <property type="project" value="TreeGrafter"/>
</dbReference>
<dbReference type="PANTHER" id="PTHR12755">
    <property type="entry name" value="CLEAVAGE/POLYADENYLATION FACTOR IA SUBUNIT CLP1P"/>
    <property type="match status" value="1"/>
</dbReference>
<name>A0A0B2PDB2_GLYSO</name>
<evidence type="ECO:0000256" key="1">
    <source>
        <dbReference type="ARBA" id="ARBA00004123"/>
    </source>
</evidence>